<dbReference type="Proteomes" id="UP000184052">
    <property type="component" value="Unassembled WGS sequence"/>
</dbReference>
<dbReference type="InterPro" id="IPR047581">
    <property type="entry name" value="EcSI_cupin"/>
</dbReference>
<evidence type="ECO:0000256" key="1">
    <source>
        <dbReference type="ARBA" id="ARBA00001936"/>
    </source>
</evidence>
<dbReference type="InterPro" id="IPR010864">
    <property type="entry name" value="D-lyxose_isomer"/>
</dbReference>
<evidence type="ECO:0000256" key="3">
    <source>
        <dbReference type="ARBA" id="ARBA00023211"/>
    </source>
</evidence>
<accession>A0A1M6E5M9</accession>
<dbReference type="GO" id="GO:0047828">
    <property type="term" value="F:D-lyxose ketol-isomerase activity"/>
    <property type="evidence" value="ECO:0007669"/>
    <property type="project" value="UniProtKB-EC"/>
</dbReference>
<evidence type="ECO:0000313" key="10">
    <source>
        <dbReference type="Proteomes" id="UP000184052"/>
    </source>
</evidence>
<evidence type="ECO:0000256" key="6">
    <source>
        <dbReference type="ARBA" id="ARBA00044907"/>
    </source>
</evidence>
<comment type="catalytic activity">
    <reaction evidence="6">
        <text>D-lyxose = D-xylulose</text>
        <dbReference type="Rhea" id="RHEA:14201"/>
        <dbReference type="ChEBI" id="CHEBI:16789"/>
        <dbReference type="ChEBI" id="CHEBI:17140"/>
        <dbReference type="EC" id="5.3.1.15"/>
    </reaction>
</comment>
<protein>
    <recommendedName>
        <fullName evidence="8">D-lyxose ketol-isomerase</fullName>
        <ecNumber evidence="8">5.3.1.15</ecNumber>
    </recommendedName>
</protein>
<dbReference type="Gene3D" id="2.60.120.10">
    <property type="entry name" value="Jelly Rolls"/>
    <property type="match status" value="1"/>
</dbReference>
<dbReference type="InterPro" id="IPR014710">
    <property type="entry name" value="RmlC-like_jellyroll"/>
</dbReference>
<organism evidence="9 10">
    <name type="scientific">Dethiosulfatibacter aminovorans DSM 17477</name>
    <dbReference type="NCBI Taxonomy" id="1121476"/>
    <lineage>
        <taxon>Bacteria</taxon>
        <taxon>Bacillati</taxon>
        <taxon>Bacillota</taxon>
        <taxon>Tissierellia</taxon>
        <taxon>Dethiosulfatibacter</taxon>
    </lineage>
</organism>
<comment type="similarity">
    <text evidence="7">Belongs to the D-lyxose ketol-isomerase family.</text>
</comment>
<reference evidence="9 10" key="1">
    <citation type="submission" date="2016-11" db="EMBL/GenBank/DDBJ databases">
        <authorList>
            <person name="Jaros S."/>
            <person name="Januszkiewicz K."/>
            <person name="Wedrychowicz H."/>
        </authorList>
    </citation>
    <scope>NUCLEOTIDE SEQUENCE [LARGE SCALE GENOMIC DNA]</scope>
    <source>
        <strain evidence="9 10">DSM 17477</strain>
    </source>
</reference>
<name>A0A1M6E5M9_9FIRM</name>
<keyword evidence="10" id="KW-1185">Reference proteome</keyword>
<keyword evidence="5" id="KW-0119">Carbohydrate metabolism</keyword>
<comment type="cofactor">
    <cofactor evidence="1">
        <name>Mn(2+)</name>
        <dbReference type="ChEBI" id="CHEBI:29035"/>
    </cofactor>
</comment>
<dbReference type="CDD" id="cd20309">
    <property type="entry name" value="cupin_EcSI"/>
    <property type="match status" value="1"/>
</dbReference>
<proteinExistence type="inferred from homology"/>
<sequence>MNISSKSRSEERRRGAYLRKVMKRSEINAAIKWAKELLEENNIKLPPFGYWTMEDWKNRQPEIGTIKEVMLGWDITDYGMDKFEELGAVLFTLRNGSLEDSSVGTPYAEKLIILKDGQRLPNHYHASKTEDIINKGGGILAIKLYNSMPDGTVDLKSDVTVDMDGIRHTFAAGETVYIEPGNSITLRPHMYHLFWAKEGAGDLICGEVSSINDDNTDNYNAEDVSRFSKVEEDEEIIHPLCNEYNKVLGV</sequence>
<evidence type="ECO:0000256" key="2">
    <source>
        <dbReference type="ARBA" id="ARBA00022723"/>
    </source>
</evidence>
<keyword evidence="4" id="KW-0413">Isomerase</keyword>
<evidence type="ECO:0000256" key="7">
    <source>
        <dbReference type="ARBA" id="ARBA00044951"/>
    </source>
</evidence>
<dbReference type="AlphaFoldDB" id="A0A1M6E5M9"/>
<evidence type="ECO:0000256" key="4">
    <source>
        <dbReference type="ARBA" id="ARBA00023235"/>
    </source>
</evidence>
<keyword evidence="3" id="KW-0464">Manganese</keyword>
<gene>
    <name evidence="9" type="ORF">SAMN02745751_01072</name>
</gene>
<evidence type="ECO:0000256" key="8">
    <source>
        <dbReference type="ARBA" id="ARBA00044972"/>
    </source>
</evidence>
<keyword evidence="2" id="KW-0479">Metal-binding</keyword>
<dbReference type="EMBL" id="FQZL01000007">
    <property type="protein sequence ID" value="SHI80679.1"/>
    <property type="molecule type" value="Genomic_DNA"/>
</dbReference>
<dbReference type="Pfam" id="PF07385">
    <property type="entry name" value="Lyx_isomer"/>
    <property type="match status" value="1"/>
</dbReference>
<dbReference type="GO" id="GO:0046872">
    <property type="term" value="F:metal ion binding"/>
    <property type="evidence" value="ECO:0007669"/>
    <property type="project" value="UniProtKB-KW"/>
</dbReference>
<evidence type="ECO:0000256" key="5">
    <source>
        <dbReference type="ARBA" id="ARBA00023277"/>
    </source>
</evidence>
<dbReference type="STRING" id="1121476.SAMN02745751_01072"/>
<dbReference type="EC" id="5.3.1.15" evidence="8"/>
<evidence type="ECO:0000313" key="9">
    <source>
        <dbReference type="EMBL" id="SHI80679.1"/>
    </source>
</evidence>